<feature type="domain" description="ABM" evidence="1">
    <location>
        <begin position="28"/>
        <end position="119"/>
    </location>
</feature>
<evidence type="ECO:0000313" key="3">
    <source>
        <dbReference type="Proteomes" id="UP001596160"/>
    </source>
</evidence>
<dbReference type="GO" id="GO:0004497">
    <property type="term" value="F:monooxygenase activity"/>
    <property type="evidence" value="ECO:0007669"/>
    <property type="project" value="UniProtKB-KW"/>
</dbReference>
<evidence type="ECO:0000313" key="2">
    <source>
        <dbReference type="EMBL" id="MFC5150182.1"/>
    </source>
</evidence>
<protein>
    <submittedName>
        <fullName evidence="2">Antibiotic biosynthesis monooxygenase family protein</fullName>
    </submittedName>
</protein>
<dbReference type="PROSITE" id="PS51725">
    <property type="entry name" value="ABM"/>
    <property type="match status" value="1"/>
</dbReference>
<dbReference type="EMBL" id="JBHSKP010000001">
    <property type="protein sequence ID" value="MFC5150182.1"/>
    <property type="molecule type" value="Genomic_DNA"/>
</dbReference>
<comment type="caution">
    <text evidence="2">The sequence shown here is derived from an EMBL/GenBank/DDBJ whole genome shotgun (WGS) entry which is preliminary data.</text>
</comment>
<dbReference type="Gene3D" id="3.30.70.100">
    <property type="match status" value="1"/>
</dbReference>
<name>A0ABW0ADR0_9ACTN</name>
<dbReference type="Pfam" id="PF03992">
    <property type="entry name" value="ABM"/>
    <property type="match status" value="1"/>
</dbReference>
<gene>
    <name evidence="2" type="ORF">ACFPRH_00375</name>
</gene>
<keyword evidence="2" id="KW-0560">Oxidoreductase</keyword>
<dbReference type="InterPro" id="IPR011008">
    <property type="entry name" value="Dimeric_a/b-barrel"/>
</dbReference>
<dbReference type="Proteomes" id="UP001596160">
    <property type="component" value="Unassembled WGS sequence"/>
</dbReference>
<organism evidence="2 3">
    <name type="scientific">Streptomyces amakusaensis</name>
    <dbReference type="NCBI Taxonomy" id="67271"/>
    <lineage>
        <taxon>Bacteria</taxon>
        <taxon>Bacillati</taxon>
        <taxon>Actinomycetota</taxon>
        <taxon>Actinomycetes</taxon>
        <taxon>Kitasatosporales</taxon>
        <taxon>Streptomycetaceae</taxon>
        <taxon>Streptomyces</taxon>
    </lineage>
</organism>
<accession>A0ABW0ADR0</accession>
<dbReference type="SUPFAM" id="SSF54909">
    <property type="entry name" value="Dimeric alpha+beta barrel"/>
    <property type="match status" value="1"/>
</dbReference>
<dbReference type="InterPro" id="IPR007138">
    <property type="entry name" value="ABM_dom"/>
</dbReference>
<keyword evidence="3" id="KW-1185">Reference proteome</keyword>
<keyword evidence="2" id="KW-0503">Monooxygenase</keyword>
<reference evidence="3" key="1">
    <citation type="journal article" date="2019" name="Int. J. Syst. Evol. Microbiol.">
        <title>The Global Catalogue of Microorganisms (GCM) 10K type strain sequencing project: providing services to taxonomists for standard genome sequencing and annotation.</title>
        <authorList>
            <consortium name="The Broad Institute Genomics Platform"/>
            <consortium name="The Broad Institute Genome Sequencing Center for Infectious Disease"/>
            <person name="Wu L."/>
            <person name="Ma J."/>
        </authorList>
    </citation>
    <scope>NUCLEOTIDE SEQUENCE [LARGE SCALE GENOMIC DNA]</scope>
    <source>
        <strain evidence="3">PCU 266</strain>
    </source>
</reference>
<dbReference type="RefSeq" id="WP_344472698.1">
    <property type="nucleotide sequence ID" value="NZ_BAAASB010000002.1"/>
</dbReference>
<sequence>MQGAVMLGNVRTQQGRYECTKRGNTAVIIVSGYLSVAADKREEYISGCHSVIEQARAADGCLDFALSPDPIDPGRINVYERWESDEQLMKFRGSGPEDEQNAEILGADVWRYRISAKEAA</sequence>
<evidence type="ECO:0000259" key="1">
    <source>
        <dbReference type="PROSITE" id="PS51725"/>
    </source>
</evidence>
<proteinExistence type="predicted"/>